<keyword evidence="2" id="KW-1185">Reference proteome</keyword>
<name>A0A915JI56_ROMCU</name>
<accession>A0A915JI56</accession>
<sequence>QRILLPPPRQAPPVSQPIQIIQPAPVAAQAAVQPPAAQPPLPPVLPPLTLPMDVHPPQVLSRSVLALDRHSQPIRWPGHYEHSTKRKQNQQEEAEYQKAHKTGTTDEPGTQCTPPPSTSRTERGKTPSECTTHHHEQRAQQKA</sequence>
<dbReference type="Proteomes" id="UP000887565">
    <property type="component" value="Unplaced"/>
</dbReference>
<evidence type="ECO:0000256" key="1">
    <source>
        <dbReference type="SAM" id="MobiDB-lite"/>
    </source>
</evidence>
<dbReference type="AlphaFoldDB" id="A0A915JI56"/>
<protein>
    <submittedName>
        <fullName evidence="3">Uncharacterized protein</fullName>
    </submittedName>
</protein>
<organism evidence="2 3">
    <name type="scientific">Romanomermis culicivorax</name>
    <name type="common">Nematode worm</name>
    <dbReference type="NCBI Taxonomy" id="13658"/>
    <lineage>
        <taxon>Eukaryota</taxon>
        <taxon>Metazoa</taxon>
        <taxon>Ecdysozoa</taxon>
        <taxon>Nematoda</taxon>
        <taxon>Enoplea</taxon>
        <taxon>Dorylaimia</taxon>
        <taxon>Mermithida</taxon>
        <taxon>Mermithoidea</taxon>
        <taxon>Mermithidae</taxon>
        <taxon>Romanomermis</taxon>
    </lineage>
</organism>
<feature type="compositionally biased region" description="Basic and acidic residues" evidence="1">
    <location>
        <begin position="120"/>
        <end position="143"/>
    </location>
</feature>
<evidence type="ECO:0000313" key="3">
    <source>
        <dbReference type="WBParaSite" id="nRc.2.0.1.t25776-RA"/>
    </source>
</evidence>
<dbReference type="WBParaSite" id="nRc.2.0.1.t25776-RA">
    <property type="protein sequence ID" value="nRc.2.0.1.t25776-RA"/>
    <property type="gene ID" value="nRc.2.0.1.g25776"/>
</dbReference>
<proteinExistence type="predicted"/>
<reference evidence="3" key="1">
    <citation type="submission" date="2022-11" db="UniProtKB">
        <authorList>
            <consortium name="WormBaseParasite"/>
        </authorList>
    </citation>
    <scope>IDENTIFICATION</scope>
</reference>
<feature type="region of interest" description="Disordered" evidence="1">
    <location>
        <begin position="71"/>
        <end position="143"/>
    </location>
</feature>
<evidence type="ECO:0000313" key="2">
    <source>
        <dbReference type="Proteomes" id="UP000887565"/>
    </source>
</evidence>
<feature type="compositionally biased region" description="Pro residues" evidence="1">
    <location>
        <begin position="36"/>
        <end position="49"/>
    </location>
</feature>
<feature type="region of interest" description="Disordered" evidence="1">
    <location>
        <begin position="27"/>
        <end position="50"/>
    </location>
</feature>